<protein>
    <recommendedName>
        <fullName evidence="6">Dioxygenase</fullName>
    </recommendedName>
</protein>
<feature type="binding site" evidence="4">
    <location>
        <position position="221"/>
    </location>
    <ligand>
        <name>Fe cation</name>
        <dbReference type="ChEBI" id="CHEBI:24875"/>
        <note>catalytic</note>
    </ligand>
</feature>
<dbReference type="PANTHER" id="PTHR10543:SF139">
    <property type="entry name" value="DIOXYGENASE"/>
    <property type="match status" value="1"/>
</dbReference>
<accession>A0A832M3J7</accession>
<gene>
    <name evidence="5" type="ORF">ENR47_05165</name>
</gene>
<feature type="binding site" evidence="4">
    <location>
        <position position="288"/>
    </location>
    <ligand>
        <name>Fe cation</name>
        <dbReference type="ChEBI" id="CHEBI:24875"/>
        <note>catalytic</note>
    </ligand>
</feature>
<comment type="cofactor">
    <cofactor evidence="4">
        <name>Fe(2+)</name>
        <dbReference type="ChEBI" id="CHEBI:29033"/>
    </cofactor>
    <text evidence="4">Binds 1 Fe(2+) ion per subunit.</text>
</comment>
<sequence length="476" mass="53080">MVNTLQPIQAPAWTNAVKTPAQEFGPVSLKVLSGKIPSGLRGSLYRNGPAQLERNGHPVGHWFDGDGGILGVHFNEESAIGLYRYIQTAGFQIEEKANQYILAGYGMLPPVPLWQRFDKDVKNVANTSVLALPNKLLALWEGGLPHALDLKTLETIGLDDLGGLNGRSFSAHPKRDPKTGEIYNFGVVIGQQTTLQLYRSSPNGNLRQENSVPLSGVPLIHDCAIAGRYLIFCIPPVRIQILPVLARLKSFSDAMAWQPTQGTEMLVVDRDTLEVVSRITTDPWYQWHFGNGYELPDGSIVFHLARYPDFQTNQRLKEIATGQMQTFAKATLWQLRLDPQAGKVLETQELLSQSCEFPVVNPQEVGQPSRYTYLSVHQPTTTIQTEVYDTIARFDHQTGTLTQATLGDRCYPNEPIYAPDATEPQRGWVLTVLYNSVQHRSELWIFDAAHLDTEPICQLELPAIVPLGFHGTWHPN</sequence>
<dbReference type="InterPro" id="IPR011048">
    <property type="entry name" value="Haem_d1_sf"/>
</dbReference>
<reference evidence="5" key="1">
    <citation type="journal article" date="2020" name="mSystems">
        <title>Genome- and Community-Level Interaction Insights into Carbon Utilization and Element Cycling Functions of Hydrothermarchaeota in Hydrothermal Sediment.</title>
        <authorList>
            <person name="Zhou Z."/>
            <person name="Liu Y."/>
            <person name="Xu W."/>
            <person name="Pan J."/>
            <person name="Luo Z.H."/>
            <person name="Li M."/>
        </authorList>
    </citation>
    <scope>NUCLEOTIDE SEQUENCE [LARGE SCALE GENOMIC DNA]</scope>
    <source>
        <strain evidence="5">SpSt-402</strain>
    </source>
</reference>
<feature type="binding site" evidence="4">
    <location>
        <position position="172"/>
    </location>
    <ligand>
        <name>Fe cation</name>
        <dbReference type="ChEBI" id="CHEBI:24875"/>
        <note>catalytic</note>
    </ligand>
</feature>
<evidence type="ECO:0008006" key="6">
    <source>
        <dbReference type="Google" id="ProtNLM"/>
    </source>
</evidence>
<feature type="binding site" evidence="4">
    <location>
        <position position="470"/>
    </location>
    <ligand>
        <name>Fe cation</name>
        <dbReference type="ChEBI" id="CHEBI:24875"/>
        <note>catalytic</note>
    </ligand>
</feature>
<dbReference type="AlphaFoldDB" id="A0A832M3J7"/>
<dbReference type="PANTHER" id="PTHR10543">
    <property type="entry name" value="BETA-CAROTENE DIOXYGENASE"/>
    <property type="match status" value="1"/>
</dbReference>
<dbReference type="SUPFAM" id="SSF51004">
    <property type="entry name" value="C-terminal (heme d1) domain of cytochrome cd1-nitrite reductase"/>
    <property type="match status" value="1"/>
</dbReference>
<dbReference type="InterPro" id="IPR004294">
    <property type="entry name" value="Carotenoid_Oase"/>
</dbReference>
<dbReference type="Pfam" id="PF03055">
    <property type="entry name" value="RPE65"/>
    <property type="match status" value="1"/>
</dbReference>
<organism evidence="5">
    <name type="scientific">Oscillatoriales cyanobacterium SpSt-402</name>
    <dbReference type="NCBI Taxonomy" id="2282168"/>
    <lineage>
        <taxon>Bacteria</taxon>
        <taxon>Bacillati</taxon>
        <taxon>Cyanobacteriota</taxon>
        <taxon>Cyanophyceae</taxon>
        <taxon>Oscillatoriophycideae</taxon>
        <taxon>Oscillatoriales</taxon>
    </lineage>
</organism>
<dbReference type="GO" id="GO:0046872">
    <property type="term" value="F:metal ion binding"/>
    <property type="evidence" value="ECO:0007669"/>
    <property type="project" value="UniProtKB-KW"/>
</dbReference>
<evidence type="ECO:0000256" key="3">
    <source>
        <dbReference type="ARBA" id="ARBA00023004"/>
    </source>
</evidence>
<keyword evidence="3 4" id="KW-0408">Iron</keyword>
<comment type="similarity">
    <text evidence="1">Belongs to the carotenoid oxygenase family.</text>
</comment>
<keyword evidence="2 4" id="KW-0479">Metal-binding</keyword>
<comment type="caution">
    <text evidence="5">The sequence shown here is derived from an EMBL/GenBank/DDBJ whole genome shotgun (WGS) entry which is preliminary data.</text>
</comment>
<evidence type="ECO:0000256" key="2">
    <source>
        <dbReference type="ARBA" id="ARBA00022723"/>
    </source>
</evidence>
<evidence type="ECO:0000256" key="4">
    <source>
        <dbReference type="PIRSR" id="PIRSR604294-1"/>
    </source>
</evidence>
<name>A0A832M3J7_9CYAN</name>
<dbReference type="GO" id="GO:0010436">
    <property type="term" value="F:carotenoid dioxygenase activity"/>
    <property type="evidence" value="ECO:0007669"/>
    <property type="project" value="TreeGrafter"/>
</dbReference>
<evidence type="ECO:0000256" key="1">
    <source>
        <dbReference type="ARBA" id="ARBA00006787"/>
    </source>
</evidence>
<evidence type="ECO:0000313" key="5">
    <source>
        <dbReference type="EMBL" id="HGW93658.1"/>
    </source>
</evidence>
<dbReference type="GO" id="GO:0016121">
    <property type="term" value="P:carotene catabolic process"/>
    <property type="evidence" value="ECO:0007669"/>
    <property type="project" value="TreeGrafter"/>
</dbReference>
<dbReference type="EMBL" id="DSRD01000338">
    <property type="protein sequence ID" value="HGW93658.1"/>
    <property type="molecule type" value="Genomic_DNA"/>
</dbReference>
<proteinExistence type="inferred from homology"/>